<feature type="non-terminal residue" evidence="1">
    <location>
        <position position="1"/>
    </location>
</feature>
<dbReference type="EMBL" id="CAJNOQ010052347">
    <property type="protein sequence ID" value="CAF1653075.1"/>
    <property type="molecule type" value="Genomic_DNA"/>
</dbReference>
<evidence type="ECO:0000313" key="2">
    <source>
        <dbReference type="EMBL" id="CAF4585354.1"/>
    </source>
</evidence>
<dbReference type="AlphaFoldDB" id="A0A816EX53"/>
<sequence length="173" mass="19933">IELRFFLIHIQIEMIKILIAYKCTLLHVSMPRTHFKKGQGSRHSNENFQNALVEKTTVFVLRSENTTLQIHYSSQADLRDAGRLTHSTDLEEMLLISAITVLQEWGEAITIKQLIKMVTYYVQELGKNWKTNCRTTFAMLTTGECPHSIRQHPQDMSLSIHWSAHPVAAKNTK</sequence>
<comment type="caution">
    <text evidence="1">The sequence shown here is derived from an EMBL/GenBank/DDBJ whole genome shotgun (WGS) entry which is preliminary data.</text>
</comment>
<evidence type="ECO:0000313" key="1">
    <source>
        <dbReference type="EMBL" id="CAF1653075.1"/>
    </source>
</evidence>
<dbReference type="EMBL" id="CAJOBC010123611">
    <property type="protein sequence ID" value="CAF4585354.1"/>
    <property type="molecule type" value="Genomic_DNA"/>
</dbReference>
<reference evidence="1" key="1">
    <citation type="submission" date="2021-02" db="EMBL/GenBank/DDBJ databases">
        <authorList>
            <person name="Nowell W R."/>
        </authorList>
    </citation>
    <scope>NUCLEOTIDE SEQUENCE</scope>
</reference>
<proteinExistence type="predicted"/>
<accession>A0A816EX53</accession>
<organism evidence="1 3">
    <name type="scientific">Didymodactylos carnosus</name>
    <dbReference type="NCBI Taxonomy" id="1234261"/>
    <lineage>
        <taxon>Eukaryota</taxon>
        <taxon>Metazoa</taxon>
        <taxon>Spiralia</taxon>
        <taxon>Gnathifera</taxon>
        <taxon>Rotifera</taxon>
        <taxon>Eurotatoria</taxon>
        <taxon>Bdelloidea</taxon>
        <taxon>Philodinida</taxon>
        <taxon>Philodinidae</taxon>
        <taxon>Didymodactylos</taxon>
    </lineage>
</organism>
<dbReference type="Proteomes" id="UP000681722">
    <property type="component" value="Unassembled WGS sequence"/>
</dbReference>
<protein>
    <submittedName>
        <fullName evidence="1">Uncharacterized protein</fullName>
    </submittedName>
</protein>
<name>A0A816EX53_9BILA</name>
<keyword evidence="3" id="KW-1185">Reference proteome</keyword>
<dbReference type="Proteomes" id="UP000663829">
    <property type="component" value="Unassembled WGS sequence"/>
</dbReference>
<gene>
    <name evidence="1" type="ORF">GPM918_LOCUS45624</name>
    <name evidence="2" type="ORF">SRO942_LOCUS48294</name>
</gene>
<evidence type="ECO:0000313" key="3">
    <source>
        <dbReference type="Proteomes" id="UP000663829"/>
    </source>
</evidence>